<accession>A0A267ERD0</accession>
<dbReference type="SMART" id="SM00472">
    <property type="entry name" value="MIR"/>
    <property type="match status" value="3"/>
</dbReference>
<reference evidence="4 5" key="1">
    <citation type="submission" date="2017-06" db="EMBL/GenBank/DDBJ databases">
        <title>A platform for efficient transgenesis in Macrostomum lignano, a flatworm model organism for stem cell research.</title>
        <authorList>
            <person name="Berezikov E."/>
        </authorList>
    </citation>
    <scope>NUCLEOTIDE SEQUENCE [LARGE SCALE GENOMIC DNA]</scope>
    <source>
        <strain evidence="4">DV1</strain>
        <tissue evidence="4">Whole organism</tissue>
    </source>
</reference>
<keyword evidence="2" id="KW-0677">Repeat</keyword>
<feature type="domain" description="MIR" evidence="3">
    <location>
        <begin position="53"/>
        <end position="107"/>
    </location>
</feature>
<evidence type="ECO:0000313" key="4">
    <source>
        <dbReference type="EMBL" id="PAA63322.1"/>
    </source>
</evidence>
<dbReference type="Proteomes" id="UP000215902">
    <property type="component" value="Unassembled WGS sequence"/>
</dbReference>
<dbReference type="PANTHER" id="PTHR46809">
    <property type="entry name" value="STROMAL CELL-DERIVED FACTOR 2-LIKE PROTEIN"/>
    <property type="match status" value="1"/>
</dbReference>
<keyword evidence="5" id="KW-1185">Reference proteome</keyword>
<dbReference type="SUPFAM" id="SSF82109">
    <property type="entry name" value="MIR domain"/>
    <property type="match status" value="1"/>
</dbReference>
<dbReference type="STRING" id="282301.A0A267ERD0"/>
<feature type="domain" description="MIR" evidence="3">
    <location>
        <begin position="116"/>
        <end position="172"/>
    </location>
</feature>
<evidence type="ECO:0000313" key="5">
    <source>
        <dbReference type="Proteomes" id="UP000215902"/>
    </source>
</evidence>
<dbReference type="PANTHER" id="PTHR46809:SF2">
    <property type="entry name" value="GH21273P"/>
    <property type="match status" value="1"/>
</dbReference>
<comment type="caution">
    <text evidence="4">The sequence shown here is derived from an EMBL/GenBank/DDBJ whole genome shotgun (WGS) entry which is preliminary data.</text>
</comment>
<proteinExistence type="predicted"/>
<dbReference type="InterPro" id="IPR016093">
    <property type="entry name" value="MIR_motif"/>
</dbReference>
<dbReference type="Pfam" id="PF02815">
    <property type="entry name" value="MIR"/>
    <property type="match status" value="1"/>
</dbReference>
<evidence type="ECO:0000256" key="1">
    <source>
        <dbReference type="ARBA" id="ARBA00022729"/>
    </source>
</evidence>
<dbReference type="OrthoDB" id="5588846at2759"/>
<evidence type="ECO:0000256" key="2">
    <source>
        <dbReference type="ARBA" id="ARBA00022737"/>
    </source>
</evidence>
<dbReference type="PROSITE" id="PS50919">
    <property type="entry name" value="MIR"/>
    <property type="match status" value="3"/>
</dbReference>
<dbReference type="InterPro" id="IPR036300">
    <property type="entry name" value="MIR_dom_sf"/>
</dbReference>
<evidence type="ECO:0000259" key="3">
    <source>
        <dbReference type="PROSITE" id="PS50919"/>
    </source>
</evidence>
<dbReference type="Gene3D" id="2.80.10.50">
    <property type="match status" value="1"/>
</dbReference>
<feature type="non-terminal residue" evidence="4">
    <location>
        <position position="1"/>
    </location>
</feature>
<gene>
    <name evidence="4" type="ORF">BOX15_Mlig010824g1</name>
</gene>
<name>A0A267ERD0_9PLAT</name>
<dbReference type="AlphaFoldDB" id="A0A267ERD0"/>
<dbReference type="EMBL" id="NIVC01001855">
    <property type="protein sequence ID" value="PAA63322.1"/>
    <property type="molecule type" value="Genomic_DNA"/>
</dbReference>
<sequence>LNLLPPLANLCLACTVKIVLREMMKLLFETRIIFSTWIFAFIFLQCHVKGSLFDFVTCGSVLKLQNLAHNVRLHSHEVRYGSGSGQQSVTGVEATEDANSYWRVRDATSGTGCRRGDPVRCGDTLRLTHLATGKNLHSHLYSSPITQEQEVSAYGDAKGEGDRGDDWTVVCDTSGGGGGGGGGGGLWLRSQRVRLRHSVTERYLHVAGARFGRPIAGQAEVSAVASGGGRGSYWLAAEGVFVKPNEASGSPGMGRAPSVERPAFVVSGDGADGAGLHDSGEL</sequence>
<feature type="domain" description="MIR" evidence="3">
    <location>
        <begin position="184"/>
        <end position="239"/>
    </location>
</feature>
<organism evidence="4 5">
    <name type="scientific">Macrostomum lignano</name>
    <dbReference type="NCBI Taxonomy" id="282301"/>
    <lineage>
        <taxon>Eukaryota</taxon>
        <taxon>Metazoa</taxon>
        <taxon>Spiralia</taxon>
        <taxon>Lophotrochozoa</taxon>
        <taxon>Platyhelminthes</taxon>
        <taxon>Rhabditophora</taxon>
        <taxon>Macrostomorpha</taxon>
        <taxon>Macrostomida</taxon>
        <taxon>Macrostomidae</taxon>
        <taxon>Macrostomum</taxon>
    </lineage>
</organism>
<protein>
    <recommendedName>
        <fullName evidence="3">MIR domain-containing protein</fullName>
    </recommendedName>
</protein>
<keyword evidence="1" id="KW-0732">Signal</keyword>